<reference evidence="3" key="1">
    <citation type="submission" date="2018-05" db="EMBL/GenBank/DDBJ databases">
        <authorList>
            <person name="Lanie J.A."/>
            <person name="Ng W.-L."/>
            <person name="Kazmierczak K.M."/>
            <person name="Andrzejewski T.M."/>
            <person name="Davidsen T.M."/>
            <person name="Wayne K.J."/>
            <person name="Tettelin H."/>
            <person name="Glass J.I."/>
            <person name="Rusch D."/>
            <person name="Podicherti R."/>
            <person name="Tsui H.-C.T."/>
            <person name="Winkler M.E."/>
        </authorList>
    </citation>
    <scope>NUCLEOTIDE SEQUENCE</scope>
</reference>
<sequence length="387" mass="44764">MKNTFKIILSYLLITFNTYVLADQNSSTNILKVGVLAPLSGEFKTLGETILYSINLALHDIDNNAVKIYPKDSGSDKKKIIQACKEFQEEGIKIIIGPADSQFQKELKNFDDLIFLSLSNMDSNIKDNVVMVGINLESQLLAIKKFINKKKKKKTVILYPDNEFGKYVEKNIKLINFGNSRLFKYSKDPKVLTGQIEKLTNYKKRKINLNNRIKKLEKSEDIRNVRELDELKQKYTLGKINFDSVIIIDFDNGLKSILASLAYTDVSEQEILIITANQWFDDSILSETSIKNFYFPSINLKNLKNFNQRFLETYKYKPNAITILAYDSIGLIYYFWKNNIKINSAKDFNFKKEIKGKIGNFKISDNKVIQKLKIYKLEDGSFIENKF</sequence>
<dbReference type="InterPro" id="IPR051010">
    <property type="entry name" value="BCAA_transport"/>
</dbReference>
<dbReference type="InterPro" id="IPR028081">
    <property type="entry name" value="Leu-bd"/>
</dbReference>
<protein>
    <recommendedName>
        <fullName evidence="2">Leucine-binding protein domain-containing protein</fullName>
    </recommendedName>
</protein>
<evidence type="ECO:0000313" key="3">
    <source>
        <dbReference type="EMBL" id="SVA05494.1"/>
    </source>
</evidence>
<evidence type="ECO:0000256" key="1">
    <source>
        <dbReference type="ARBA" id="ARBA00022729"/>
    </source>
</evidence>
<evidence type="ECO:0000259" key="2">
    <source>
        <dbReference type="Pfam" id="PF13458"/>
    </source>
</evidence>
<gene>
    <name evidence="3" type="ORF">METZ01_LOCUS58348</name>
</gene>
<keyword evidence="1" id="KW-0732">Signal</keyword>
<dbReference type="Gene3D" id="3.40.50.2300">
    <property type="match status" value="2"/>
</dbReference>
<organism evidence="3">
    <name type="scientific">marine metagenome</name>
    <dbReference type="NCBI Taxonomy" id="408172"/>
    <lineage>
        <taxon>unclassified sequences</taxon>
        <taxon>metagenomes</taxon>
        <taxon>ecological metagenomes</taxon>
    </lineage>
</organism>
<accession>A0A381SQ16</accession>
<dbReference type="PANTHER" id="PTHR30483:SF6">
    <property type="entry name" value="PERIPLASMIC BINDING PROTEIN OF ABC TRANSPORTER FOR NATURAL AMINO ACIDS"/>
    <property type="match status" value="1"/>
</dbReference>
<dbReference type="Pfam" id="PF13458">
    <property type="entry name" value="Peripla_BP_6"/>
    <property type="match status" value="1"/>
</dbReference>
<dbReference type="EMBL" id="UINC01003345">
    <property type="protein sequence ID" value="SVA05494.1"/>
    <property type="molecule type" value="Genomic_DNA"/>
</dbReference>
<dbReference type="InterPro" id="IPR028082">
    <property type="entry name" value="Peripla_BP_I"/>
</dbReference>
<proteinExistence type="predicted"/>
<dbReference type="AlphaFoldDB" id="A0A381SQ16"/>
<dbReference type="PANTHER" id="PTHR30483">
    <property type="entry name" value="LEUCINE-SPECIFIC-BINDING PROTEIN"/>
    <property type="match status" value="1"/>
</dbReference>
<feature type="domain" description="Leucine-binding protein" evidence="2">
    <location>
        <begin position="31"/>
        <end position="173"/>
    </location>
</feature>
<dbReference type="SUPFAM" id="SSF53822">
    <property type="entry name" value="Periplasmic binding protein-like I"/>
    <property type="match status" value="1"/>
</dbReference>
<name>A0A381SQ16_9ZZZZ</name>